<proteinExistence type="inferred from homology"/>
<keyword evidence="8" id="KW-0634">PQQ</keyword>
<dbReference type="InterPro" id="IPR011047">
    <property type="entry name" value="Quinoprotein_ADH-like_sf"/>
</dbReference>
<reference evidence="15 16" key="1">
    <citation type="submission" date="2023-05" db="EMBL/GenBank/DDBJ databases">
        <authorList>
            <person name="Guo Y."/>
        </authorList>
    </citation>
    <scope>NUCLEOTIDE SEQUENCE [LARGE SCALE GENOMIC DNA]</scope>
    <source>
        <strain evidence="15 16">GR2756</strain>
    </source>
</reference>
<evidence type="ECO:0000256" key="3">
    <source>
        <dbReference type="ARBA" id="ARBA00008156"/>
    </source>
</evidence>
<evidence type="ECO:0000259" key="14">
    <source>
        <dbReference type="PROSITE" id="PS51007"/>
    </source>
</evidence>
<evidence type="ECO:0000256" key="9">
    <source>
        <dbReference type="ARBA" id="ARBA00023002"/>
    </source>
</evidence>
<evidence type="ECO:0000256" key="7">
    <source>
        <dbReference type="ARBA" id="ARBA00022837"/>
    </source>
</evidence>
<dbReference type="InterPro" id="IPR009056">
    <property type="entry name" value="Cyt_c-like_dom"/>
</dbReference>
<keyword evidence="6 13" id="KW-0732">Signal</keyword>
<dbReference type="CDD" id="cd10279">
    <property type="entry name" value="PQQ_ADH_II"/>
    <property type="match status" value="1"/>
</dbReference>
<sequence>MRWILTVVAALSVAACGSGADRDDGTAWQQETAHFYTAAQIDGSNAAELGVAWEFDDFVVRGGRTHHGIEATPVVVDGIMYLSGPWSIVYALDAKTGAPLWQYDPETNGQAARITCCGVVNRGVAVADGTVYVATLDGYLAAVDAKTGKQIWKVDTITDRSRSYAITGAPRVAGRNVVIGNGGGEMGARGYASAFDRKTGKLAWRFFIVPGDPAAGPDEHPEVTEARKTWDPKSAWNKGGGGTAWDSIVYDPDTNIVYVGTGNGSPHPIYERSPAGGDNLYLSSILALDANTGRKKWHYQTTPKENWDYTATQNMILADIKIGDKIRKVIMQAPKNGFFYVLDRVTGELLSAEKYTIVTWADRVDLKTGRPVFNASADYKDGEKTVWPSEAGGHNWQPMAYNPTTGLVYIPVLETSMTFKRAPQPYRPYSVVQGVENTIPAMGPLFGGDAPPVEPGQPKPRFEQVLKAWDPVRQKMVWSSKVMPFWSGGVMTTGNGLVVQGSADGYLNIYDGRDGKVLHRINIGTGIMSAPMTYEIDGTQYLAVAAGFGGALAPTYLPGWAALERENKARLLVFKLGAAAQPKLPPLRTATPLVPAPARYRGTAAQAARGEMLFGENCARCHGAAGMPGTYPDLWKMPSERHDAFEQIVLGGAFVDAGMASFADVLTQRDVKDIHAYLARPAAPPEKNVK</sequence>
<feature type="domain" description="Cytochrome c" evidence="14">
    <location>
        <begin position="605"/>
        <end position="682"/>
    </location>
</feature>
<evidence type="ECO:0000256" key="11">
    <source>
        <dbReference type="ARBA" id="ARBA00023157"/>
    </source>
</evidence>
<gene>
    <name evidence="15" type="ORF">RQX22_07740</name>
</gene>
<keyword evidence="16" id="KW-1185">Reference proteome</keyword>
<dbReference type="EMBL" id="JAVUPU010000003">
    <property type="protein sequence ID" value="MDT9598836.1"/>
    <property type="molecule type" value="Genomic_DNA"/>
</dbReference>
<dbReference type="Proteomes" id="UP001259572">
    <property type="component" value="Unassembled WGS sequence"/>
</dbReference>
<accession>A0ABU3Q600</accession>
<dbReference type="RefSeq" id="WP_315725227.1">
    <property type="nucleotide sequence ID" value="NZ_JAVUPU010000003.1"/>
</dbReference>
<dbReference type="InterPro" id="IPR002372">
    <property type="entry name" value="PQQ_rpt_dom"/>
</dbReference>
<dbReference type="PROSITE" id="PS51007">
    <property type="entry name" value="CYTC"/>
    <property type="match status" value="1"/>
</dbReference>
<evidence type="ECO:0000256" key="5">
    <source>
        <dbReference type="ARBA" id="ARBA00022723"/>
    </source>
</evidence>
<evidence type="ECO:0000256" key="6">
    <source>
        <dbReference type="ARBA" id="ARBA00022729"/>
    </source>
</evidence>
<dbReference type="InterPro" id="IPR036909">
    <property type="entry name" value="Cyt_c-like_dom_sf"/>
</dbReference>
<dbReference type="NCBIfam" id="TIGR03075">
    <property type="entry name" value="PQQ_enz_alc_DH"/>
    <property type="match status" value="1"/>
</dbReference>
<evidence type="ECO:0000313" key="15">
    <source>
        <dbReference type="EMBL" id="MDT9598836.1"/>
    </source>
</evidence>
<dbReference type="SUPFAM" id="SSF50998">
    <property type="entry name" value="Quinoprotein alcohol dehydrogenase-like"/>
    <property type="match status" value="1"/>
</dbReference>
<dbReference type="InterPro" id="IPR018391">
    <property type="entry name" value="PQQ_b-propeller_rpt"/>
</dbReference>
<evidence type="ECO:0000256" key="8">
    <source>
        <dbReference type="ARBA" id="ARBA00022891"/>
    </source>
</evidence>
<keyword evidence="7" id="KW-0106">Calcium</keyword>
<evidence type="ECO:0000256" key="1">
    <source>
        <dbReference type="ARBA" id="ARBA00001913"/>
    </source>
</evidence>
<dbReference type="SUPFAM" id="SSF46626">
    <property type="entry name" value="Cytochrome c"/>
    <property type="match status" value="1"/>
</dbReference>
<evidence type="ECO:0000256" key="10">
    <source>
        <dbReference type="ARBA" id="ARBA00023004"/>
    </source>
</evidence>
<evidence type="ECO:0000256" key="13">
    <source>
        <dbReference type="SAM" id="SignalP"/>
    </source>
</evidence>
<keyword evidence="5 12" id="KW-0479">Metal-binding</keyword>
<name>A0ABU3Q600_9SPHN</name>
<dbReference type="InterPro" id="IPR001479">
    <property type="entry name" value="Quinoprotein_DH_CS"/>
</dbReference>
<comment type="cofactor">
    <cofactor evidence="2">
        <name>pyrroloquinoline quinone</name>
        <dbReference type="ChEBI" id="CHEBI:58442"/>
    </cofactor>
</comment>
<keyword evidence="11" id="KW-1015">Disulfide bond</keyword>
<protein>
    <submittedName>
        <fullName evidence="15">PQQ-dependent dehydrogenase, methanol/ethanol family</fullName>
    </submittedName>
</protein>
<feature type="chain" id="PRO_5046589970" evidence="13">
    <location>
        <begin position="21"/>
        <end position="690"/>
    </location>
</feature>
<dbReference type="Pfam" id="PF01011">
    <property type="entry name" value="PQQ"/>
    <property type="match status" value="2"/>
</dbReference>
<dbReference type="PROSITE" id="PS00364">
    <property type="entry name" value="BACTERIAL_PQQ_2"/>
    <property type="match status" value="1"/>
</dbReference>
<keyword evidence="10 12" id="KW-0408">Iron</keyword>
<dbReference type="PROSITE" id="PS51257">
    <property type="entry name" value="PROKAR_LIPOPROTEIN"/>
    <property type="match status" value="1"/>
</dbReference>
<comment type="caution">
    <text evidence="15">The sequence shown here is derived from an EMBL/GenBank/DDBJ whole genome shotgun (WGS) entry which is preliminary data.</text>
</comment>
<evidence type="ECO:0000313" key="16">
    <source>
        <dbReference type="Proteomes" id="UP001259572"/>
    </source>
</evidence>
<comment type="similarity">
    <text evidence="3">Belongs to the bacterial PQQ dehydrogenase family.</text>
</comment>
<evidence type="ECO:0000256" key="4">
    <source>
        <dbReference type="ARBA" id="ARBA00022617"/>
    </source>
</evidence>
<dbReference type="InterPro" id="IPR017512">
    <property type="entry name" value="PQQ_MeOH/EtOH_DH"/>
</dbReference>
<dbReference type="Pfam" id="PF13442">
    <property type="entry name" value="Cytochrome_CBB3"/>
    <property type="match status" value="1"/>
</dbReference>
<organism evidence="15 16">
    <name type="scientific">Sphingosinicella rhizophila</name>
    <dbReference type="NCBI Taxonomy" id="3050082"/>
    <lineage>
        <taxon>Bacteria</taxon>
        <taxon>Pseudomonadati</taxon>
        <taxon>Pseudomonadota</taxon>
        <taxon>Alphaproteobacteria</taxon>
        <taxon>Sphingomonadales</taxon>
        <taxon>Sphingosinicellaceae</taxon>
        <taxon>Sphingosinicella</taxon>
    </lineage>
</organism>
<keyword evidence="9" id="KW-0560">Oxidoreductase</keyword>
<evidence type="ECO:0000256" key="2">
    <source>
        <dbReference type="ARBA" id="ARBA00001931"/>
    </source>
</evidence>
<dbReference type="Gene3D" id="2.140.10.10">
    <property type="entry name" value="Quinoprotein alcohol dehydrogenase-like superfamily"/>
    <property type="match status" value="1"/>
</dbReference>
<keyword evidence="4 12" id="KW-0349">Heme</keyword>
<evidence type="ECO:0000256" key="12">
    <source>
        <dbReference type="PROSITE-ProRule" id="PRU00433"/>
    </source>
</evidence>
<dbReference type="PANTHER" id="PTHR32303">
    <property type="entry name" value="QUINOPROTEIN ALCOHOL DEHYDROGENASE (CYTOCHROME C)"/>
    <property type="match status" value="1"/>
</dbReference>
<dbReference type="Gene3D" id="1.10.760.10">
    <property type="entry name" value="Cytochrome c-like domain"/>
    <property type="match status" value="1"/>
</dbReference>
<dbReference type="SMART" id="SM00564">
    <property type="entry name" value="PQQ"/>
    <property type="match status" value="5"/>
</dbReference>
<comment type="cofactor">
    <cofactor evidence="1">
        <name>Ca(2+)</name>
        <dbReference type="ChEBI" id="CHEBI:29108"/>
    </cofactor>
</comment>
<feature type="signal peptide" evidence="13">
    <location>
        <begin position="1"/>
        <end position="20"/>
    </location>
</feature>